<keyword evidence="1" id="KW-0472">Membrane</keyword>
<dbReference type="STRING" id="41875.K8F499"/>
<dbReference type="GeneID" id="19013613"/>
<keyword evidence="1" id="KW-1133">Transmembrane helix</keyword>
<protein>
    <submittedName>
        <fullName evidence="2">Uncharacterized protein</fullName>
    </submittedName>
</protein>
<evidence type="ECO:0000313" key="3">
    <source>
        <dbReference type="Proteomes" id="UP000198341"/>
    </source>
</evidence>
<accession>K8F499</accession>
<dbReference type="GO" id="GO:0005524">
    <property type="term" value="F:ATP binding"/>
    <property type="evidence" value="ECO:0007669"/>
    <property type="project" value="InterPro"/>
</dbReference>
<dbReference type="PANTHER" id="PTHR33471:SF7">
    <property type="entry name" value="ATP-DEPENDENT ZINC METALLOPROTEASE-RELATED"/>
    <property type="match status" value="1"/>
</dbReference>
<dbReference type="EMBL" id="FO082270">
    <property type="protein sequence ID" value="CCO66842.1"/>
    <property type="molecule type" value="Genomic_DNA"/>
</dbReference>
<dbReference type="eggNOG" id="ENOG502QWEW">
    <property type="taxonomic scope" value="Eukaryota"/>
</dbReference>
<feature type="transmembrane region" description="Helical" evidence="1">
    <location>
        <begin position="133"/>
        <end position="153"/>
    </location>
</feature>
<dbReference type="RefSeq" id="XP_007511282.1">
    <property type="nucleotide sequence ID" value="XM_007511220.1"/>
</dbReference>
<evidence type="ECO:0000313" key="2">
    <source>
        <dbReference type="EMBL" id="CCO66842.1"/>
    </source>
</evidence>
<name>K8F499_9CHLO</name>
<evidence type="ECO:0000256" key="1">
    <source>
        <dbReference type="SAM" id="Phobius"/>
    </source>
</evidence>
<dbReference type="GO" id="GO:0004222">
    <property type="term" value="F:metalloendopeptidase activity"/>
    <property type="evidence" value="ECO:0007669"/>
    <property type="project" value="InterPro"/>
</dbReference>
<proteinExistence type="predicted"/>
<reference evidence="2 3" key="1">
    <citation type="submission" date="2011-10" db="EMBL/GenBank/DDBJ databases">
        <authorList>
            <person name="Genoscope - CEA"/>
        </authorList>
    </citation>
    <scope>NUCLEOTIDE SEQUENCE [LARGE SCALE GENOMIC DNA]</scope>
    <source>
        <strain evidence="2 3">RCC 1105</strain>
    </source>
</reference>
<dbReference type="Proteomes" id="UP000198341">
    <property type="component" value="Chromosome 9"/>
</dbReference>
<dbReference type="AlphaFoldDB" id="K8F499"/>
<dbReference type="OrthoDB" id="66620at2759"/>
<gene>
    <name evidence="2" type="ORF">Bathy09g01060</name>
</gene>
<keyword evidence="3" id="KW-1185">Reference proteome</keyword>
<dbReference type="InterPro" id="IPR037219">
    <property type="entry name" value="Peptidase_M41-like"/>
</dbReference>
<dbReference type="GO" id="GO:0006508">
    <property type="term" value="P:proteolysis"/>
    <property type="evidence" value="ECO:0007669"/>
    <property type="project" value="InterPro"/>
</dbReference>
<dbReference type="GO" id="GO:0004176">
    <property type="term" value="F:ATP-dependent peptidase activity"/>
    <property type="evidence" value="ECO:0007669"/>
    <property type="project" value="InterPro"/>
</dbReference>
<dbReference type="SUPFAM" id="SSF140990">
    <property type="entry name" value="FtsH protease domain-like"/>
    <property type="match status" value="1"/>
</dbReference>
<feature type="transmembrane region" description="Helical" evidence="1">
    <location>
        <begin position="102"/>
        <end position="121"/>
    </location>
</feature>
<sequence length="316" mass="34414">MATTRISTRRTTSPFVQSSYQTLEQTLSKIKDLPPSERPEALRMAEQPVKSLLNEMKENETISKWNSLGKIQSENVFPRAFTEVGLTDVDAKIGTPNNDADFNFIVTVTVTTSLLAVIIGVTLPGDWGAFGSYLMGGVSLVVLAVGSTAPGLLKVGVDTVSRLNPEYMERIVKHEAAHFLIAYLSGIPVSSYSLGLMEMHVELLEAKIEKKLVGKAGVITTEEMEALAVVAMSGVAAEAKYFEKVAGQEADLFSLQKAMNKTEPKLGAQKEQSVTRWAVYKAARIITDNEKSYEQLCQAMKEGKSVAECVKAIESV</sequence>
<organism evidence="2 3">
    <name type="scientific">Bathycoccus prasinos</name>
    <dbReference type="NCBI Taxonomy" id="41875"/>
    <lineage>
        <taxon>Eukaryota</taxon>
        <taxon>Viridiplantae</taxon>
        <taxon>Chlorophyta</taxon>
        <taxon>Mamiellophyceae</taxon>
        <taxon>Mamiellales</taxon>
        <taxon>Bathycoccaceae</taxon>
        <taxon>Bathycoccus</taxon>
    </lineage>
</organism>
<dbReference type="Gene3D" id="1.20.58.760">
    <property type="entry name" value="Peptidase M41"/>
    <property type="match status" value="1"/>
</dbReference>
<dbReference type="PANTHER" id="PTHR33471">
    <property type="entry name" value="ATP-DEPENDENT ZINC METALLOPROTEASE-RELATED"/>
    <property type="match status" value="1"/>
</dbReference>
<dbReference type="KEGG" id="bpg:Bathy09g01060"/>
<keyword evidence="1" id="KW-0812">Transmembrane</keyword>